<reference evidence="2 3" key="1">
    <citation type="submission" date="2016-04" db="EMBL/GenBank/DDBJ databases">
        <title>A degradative enzymes factory behind the ericoid mycorrhizal symbiosis.</title>
        <authorList>
            <consortium name="DOE Joint Genome Institute"/>
            <person name="Martino E."/>
            <person name="Morin E."/>
            <person name="Grelet G."/>
            <person name="Kuo A."/>
            <person name="Kohler A."/>
            <person name="Daghino S."/>
            <person name="Barry K."/>
            <person name="Choi C."/>
            <person name="Cichocki N."/>
            <person name="Clum A."/>
            <person name="Copeland A."/>
            <person name="Hainaut M."/>
            <person name="Haridas S."/>
            <person name="Labutti K."/>
            <person name="Lindquist E."/>
            <person name="Lipzen A."/>
            <person name="Khouja H.-R."/>
            <person name="Murat C."/>
            <person name="Ohm R."/>
            <person name="Olson A."/>
            <person name="Spatafora J."/>
            <person name="Veneault-Fourrey C."/>
            <person name="Henrissat B."/>
            <person name="Grigoriev I."/>
            <person name="Martin F."/>
            <person name="Perotto S."/>
        </authorList>
    </citation>
    <scope>NUCLEOTIDE SEQUENCE [LARGE SCALE GENOMIC DNA]</scope>
    <source>
        <strain evidence="2 3">F</strain>
    </source>
</reference>
<dbReference type="AlphaFoldDB" id="A0A2J6S0H4"/>
<evidence type="ECO:0000313" key="3">
    <source>
        <dbReference type="Proteomes" id="UP000235786"/>
    </source>
</evidence>
<dbReference type="EMBL" id="KZ613941">
    <property type="protein sequence ID" value="PMD44276.1"/>
    <property type="molecule type" value="Genomic_DNA"/>
</dbReference>
<evidence type="ECO:0000313" key="2">
    <source>
        <dbReference type="EMBL" id="PMD44276.1"/>
    </source>
</evidence>
<accession>A0A2J6S0H4</accession>
<keyword evidence="3" id="KW-1185">Reference proteome</keyword>
<sequence length="229" mass="24746">MAGVRPSSCTDQGLTRARPGHHKGTSVASQARGMQALQALQLPAAHTVATWLERVFDIWSTQKYTRIARDRCQAGARCGTLGDPPPGPGPRAADAMQKRISQPLLIIQQRLHGRTLTRVAYPALYLNLQKLRLFGSEFAQGKPCPASSTNVKSLGKTRISASSFVARMRNCPLDLVESTSLAFCDCPGSNPGFLLATHLSVSFSRSRGWDRVRLHGETGNDSHAPGSSK</sequence>
<evidence type="ECO:0000256" key="1">
    <source>
        <dbReference type="SAM" id="MobiDB-lite"/>
    </source>
</evidence>
<protein>
    <submittedName>
        <fullName evidence="2">Uncharacterized protein</fullName>
    </submittedName>
</protein>
<dbReference type="Proteomes" id="UP000235786">
    <property type="component" value="Unassembled WGS sequence"/>
</dbReference>
<organism evidence="2 3">
    <name type="scientific">Hyaloscypha variabilis (strain UAMH 11265 / GT02V1 / F)</name>
    <name type="common">Meliniomyces variabilis</name>
    <dbReference type="NCBI Taxonomy" id="1149755"/>
    <lineage>
        <taxon>Eukaryota</taxon>
        <taxon>Fungi</taxon>
        <taxon>Dikarya</taxon>
        <taxon>Ascomycota</taxon>
        <taxon>Pezizomycotina</taxon>
        <taxon>Leotiomycetes</taxon>
        <taxon>Helotiales</taxon>
        <taxon>Hyaloscyphaceae</taxon>
        <taxon>Hyaloscypha</taxon>
        <taxon>Hyaloscypha variabilis</taxon>
    </lineage>
</organism>
<name>A0A2J6S0H4_HYAVF</name>
<feature type="region of interest" description="Disordered" evidence="1">
    <location>
        <begin position="1"/>
        <end position="29"/>
    </location>
</feature>
<gene>
    <name evidence="2" type="ORF">L207DRAFT_525622</name>
</gene>
<proteinExistence type="predicted"/>